<comment type="similarity">
    <text evidence="2 11">Belongs to the class-III pyridoxal-phosphate-dependent aminotransferase family.</text>
</comment>
<comment type="caution">
    <text evidence="13">The sequence shown here is derived from an EMBL/GenBank/DDBJ whole genome shotgun (WGS) entry which is preliminary data.</text>
</comment>
<dbReference type="GO" id="GO:0034386">
    <property type="term" value="F:4-aminobutyrate:2-oxoglutarate transaminase activity"/>
    <property type="evidence" value="ECO:0007669"/>
    <property type="project" value="UniProtKB-EC"/>
</dbReference>
<accession>A0A5C5G2Y0</accession>
<proteinExistence type="inferred from homology"/>
<keyword evidence="6 13" id="KW-0808">Transferase</keyword>
<dbReference type="InterPro" id="IPR004631">
    <property type="entry name" value="4NH2But_aminotransferase_euk"/>
</dbReference>
<evidence type="ECO:0000256" key="3">
    <source>
        <dbReference type="ARBA" id="ARBA00012912"/>
    </source>
</evidence>
<evidence type="ECO:0000256" key="8">
    <source>
        <dbReference type="ARBA" id="ARBA00030204"/>
    </source>
</evidence>
<dbReference type="Gene3D" id="3.40.640.10">
    <property type="entry name" value="Type I PLP-dependent aspartate aminotransferase-like (Major domain)"/>
    <property type="match status" value="1"/>
</dbReference>
<protein>
    <recommendedName>
        <fullName evidence="4">4-aminobutyrate aminotransferase</fullName>
        <ecNumber evidence="3">2.6.1.19</ecNumber>
    </recommendedName>
    <alternativeName>
        <fullName evidence="9">GABA aminotransferase</fullName>
    </alternativeName>
    <alternativeName>
        <fullName evidence="8">Gamma-amino-N-butyrate transaminase</fullName>
    </alternativeName>
</protein>
<dbReference type="GO" id="GO:0030170">
    <property type="term" value="F:pyridoxal phosphate binding"/>
    <property type="evidence" value="ECO:0007669"/>
    <property type="project" value="InterPro"/>
</dbReference>
<dbReference type="InterPro" id="IPR005814">
    <property type="entry name" value="Aminotrans_3"/>
</dbReference>
<evidence type="ECO:0000313" key="14">
    <source>
        <dbReference type="Proteomes" id="UP000311382"/>
    </source>
</evidence>
<dbReference type="InterPro" id="IPR015422">
    <property type="entry name" value="PyrdxlP-dep_Trfase_small"/>
</dbReference>
<evidence type="ECO:0000256" key="6">
    <source>
        <dbReference type="ARBA" id="ARBA00022679"/>
    </source>
</evidence>
<dbReference type="GO" id="GO:0009450">
    <property type="term" value="P:gamma-aminobutyric acid catabolic process"/>
    <property type="evidence" value="ECO:0007669"/>
    <property type="project" value="TreeGrafter"/>
</dbReference>
<feature type="compositionally biased region" description="Polar residues" evidence="12">
    <location>
        <begin position="45"/>
        <end position="54"/>
    </location>
</feature>
<dbReference type="EMBL" id="SOZI01000020">
    <property type="protein sequence ID" value="TNY22769.1"/>
    <property type="molecule type" value="Genomic_DNA"/>
</dbReference>
<dbReference type="PANTHER" id="PTHR43206:SF1">
    <property type="entry name" value="4-AMINOBUTYRATE AMINOTRANSFERASE, MITOCHONDRIAL"/>
    <property type="match status" value="1"/>
</dbReference>
<evidence type="ECO:0000256" key="12">
    <source>
        <dbReference type="SAM" id="MobiDB-lite"/>
    </source>
</evidence>
<dbReference type="InterPro" id="IPR015421">
    <property type="entry name" value="PyrdxlP-dep_Trfase_major"/>
</dbReference>
<name>A0A5C5G2Y0_9BASI</name>
<evidence type="ECO:0000256" key="1">
    <source>
        <dbReference type="ARBA" id="ARBA00001933"/>
    </source>
</evidence>
<comment type="cofactor">
    <cofactor evidence="1">
        <name>pyridoxal 5'-phosphate</name>
        <dbReference type="ChEBI" id="CHEBI:597326"/>
    </cofactor>
</comment>
<dbReference type="FunFam" id="3.40.640.10:FF:000073">
    <property type="entry name" value="Probable 4-aminobutyrate aminotransferase"/>
    <property type="match status" value="1"/>
</dbReference>
<organism evidence="13 14">
    <name type="scientific">Rhodotorula diobovata</name>
    <dbReference type="NCBI Taxonomy" id="5288"/>
    <lineage>
        <taxon>Eukaryota</taxon>
        <taxon>Fungi</taxon>
        <taxon>Dikarya</taxon>
        <taxon>Basidiomycota</taxon>
        <taxon>Pucciniomycotina</taxon>
        <taxon>Microbotryomycetes</taxon>
        <taxon>Sporidiobolales</taxon>
        <taxon>Sporidiobolaceae</taxon>
        <taxon>Rhodotorula</taxon>
    </lineage>
</organism>
<evidence type="ECO:0000313" key="13">
    <source>
        <dbReference type="EMBL" id="TNY22769.1"/>
    </source>
</evidence>
<dbReference type="InterPro" id="IPR049704">
    <property type="entry name" value="Aminotrans_3_PPA_site"/>
</dbReference>
<keyword evidence="5 13" id="KW-0032">Aminotransferase</keyword>
<evidence type="ECO:0000256" key="11">
    <source>
        <dbReference type="RuleBase" id="RU003560"/>
    </source>
</evidence>
<dbReference type="InterPro" id="IPR015424">
    <property type="entry name" value="PyrdxlP-dep_Trfase"/>
</dbReference>
<reference evidence="13 14" key="1">
    <citation type="submission" date="2019-03" db="EMBL/GenBank/DDBJ databases">
        <title>Rhodosporidium diobovatum UCD-FST 08-225 genome sequencing, assembly, and annotation.</title>
        <authorList>
            <person name="Fakankun I.U."/>
            <person name="Fristensky B."/>
            <person name="Levin D.B."/>
        </authorList>
    </citation>
    <scope>NUCLEOTIDE SEQUENCE [LARGE SCALE GENOMIC DNA]</scope>
    <source>
        <strain evidence="13 14">UCD-FST 08-225</strain>
    </source>
</reference>
<dbReference type="AlphaFoldDB" id="A0A5C5G2Y0"/>
<dbReference type="Pfam" id="PF00202">
    <property type="entry name" value="Aminotran_3"/>
    <property type="match status" value="1"/>
</dbReference>
<sequence length="508" mass="55456">MLGAARRTARTTALAPARRTLATEHSPPTRFASATVFPDEPSHPTVLSDSVPGSRSRQASQLIGEFQDPRAHVLVADYAKSKGNYLTDVDGNQHLDVFAQIASIAIGYNHPDLIELAKTDEFAVASMNRPALGSFPGADWAETIQKGLLTVAPKGVPHLFTQMDGSGANEGALKAAFMAYRARERKEAGVEDFTAEEMSSVMNNAKPGSPELVAMSFKSGFHGRLFGSLSLTRSKAIHKLDIPAFDWPAVSWPSIKYPLDEYASENAEAEARTIARVEETIVEWAKRGKKVAALIVEPVQAEGGDNHASPSFFKALRTLTREHGVFMIVDEVQTGVGATGSFWAHEKWQLDHPPDFVTFSKKMQAAGYYHAESTRPSLPYRNYNTWMGSPAIAMQAREIISFVKAHGLVQHTAVIGSELYSSLEALARRFPGMVTNLRGKDHGTFIAWDAESPAQRDQFVAAMRQQGVIMGGCGERAIRLRPMLIFGDKQMEVLLGKMEGVLTTLAGK</sequence>
<evidence type="ECO:0000256" key="4">
    <source>
        <dbReference type="ARBA" id="ARBA00018543"/>
    </source>
</evidence>
<evidence type="ECO:0000256" key="10">
    <source>
        <dbReference type="ARBA" id="ARBA00048021"/>
    </source>
</evidence>
<dbReference type="PROSITE" id="PS00600">
    <property type="entry name" value="AA_TRANSFER_CLASS_3"/>
    <property type="match status" value="1"/>
</dbReference>
<keyword evidence="7 11" id="KW-0663">Pyridoxal phosphate</keyword>
<dbReference type="PIRSF" id="PIRSF000521">
    <property type="entry name" value="Transaminase_4ab_Lys_Orn"/>
    <property type="match status" value="1"/>
</dbReference>
<dbReference type="EC" id="2.6.1.19" evidence="3"/>
<dbReference type="OrthoDB" id="10260828at2759"/>
<dbReference type="PANTHER" id="PTHR43206">
    <property type="entry name" value="AMINOTRANSFERASE"/>
    <property type="match status" value="1"/>
</dbReference>
<dbReference type="Gene3D" id="3.90.1150.10">
    <property type="entry name" value="Aspartate Aminotransferase, domain 1"/>
    <property type="match status" value="1"/>
</dbReference>
<gene>
    <name evidence="13" type="ORF">DMC30DRAFT_414780</name>
</gene>
<dbReference type="SUPFAM" id="SSF53383">
    <property type="entry name" value="PLP-dependent transferases"/>
    <property type="match status" value="1"/>
</dbReference>
<evidence type="ECO:0000256" key="2">
    <source>
        <dbReference type="ARBA" id="ARBA00008954"/>
    </source>
</evidence>
<evidence type="ECO:0000256" key="9">
    <source>
        <dbReference type="ARBA" id="ARBA00031787"/>
    </source>
</evidence>
<feature type="region of interest" description="Disordered" evidence="12">
    <location>
        <begin position="19"/>
        <end position="54"/>
    </location>
</feature>
<dbReference type="Proteomes" id="UP000311382">
    <property type="component" value="Unassembled WGS sequence"/>
</dbReference>
<comment type="catalytic activity">
    <reaction evidence="10">
        <text>4-aminobutanoate + 2-oxoglutarate = succinate semialdehyde + L-glutamate</text>
        <dbReference type="Rhea" id="RHEA:23352"/>
        <dbReference type="ChEBI" id="CHEBI:16810"/>
        <dbReference type="ChEBI" id="CHEBI:29985"/>
        <dbReference type="ChEBI" id="CHEBI:57706"/>
        <dbReference type="ChEBI" id="CHEBI:59888"/>
        <dbReference type="EC" id="2.6.1.19"/>
    </reaction>
</comment>
<dbReference type="NCBIfam" id="TIGR00699">
    <property type="entry name" value="GABAtrns_euk"/>
    <property type="match status" value="1"/>
</dbReference>
<dbReference type="STRING" id="5288.A0A5C5G2Y0"/>
<dbReference type="GO" id="GO:0005739">
    <property type="term" value="C:mitochondrion"/>
    <property type="evidence" value="ECO:0007669"/>
    <property type="project" value="TreeGrafter"/>
</dbReference>
<keyword evidence="14" id="KW-1185">Reference proteome</keyword>
<evidence type="ECO:0000256" key="7">
    <source>
        <dbReference type="ARBA" id="ARBA00022898"/>
    </source>
</evidence>
<evidence type="ECO:0000256" key="5">
    <source>
        <dbReference type="ARBA" id="ARBA00022576"/>
    </source>
</evidence>
<dbReference type="CDD" id="cd00610">
    <property type="entry name" value="OAT_like"/>
    <property type="match status" value="1"/>
</dbReference>